<evidence type="ECO:0000313" key="3">
    <source>
        <dbReference type="EMBL" id="KSV17918.1"/>
    </source>
</evidence>
<dbReference type="Proteomes" id="UP000053577">
    <property type="component" value="Unassembled WGS sequence"/>
</dbReference>
<dbReference type="Pfam" id="PF18930">
    <property type="entry name" value="DUF5679"/>
    <property type="match status" value="1"/>
</dbReference>
<accession>A0A0V8M2D3</accession>
<sequence length="46" mass="5142">MQGYCMKCRAKKEMKNTKQITMKNGRPATQGVCPDCGTKMFKIGKA</sequence>
<dbReference type="Proteomes" id="UP001327986">
    <property type="component" value="Chromosome"/>
</dbReference>
<evidence type="ECO:0000259" key="1">
    <source>
        <dbReference type="Pfam" id="PF18930"/>
    </source>
</evidence>
<dbReference type="Proteomes" id="UP000218257">
    <property type="component" value="Chromosome"/>
</dbReference>
<dbReference type="EMBL" id="AP017649">
    <property type="protein sequence ID" value="BAZ97837.1"/>
    <property type="molecule type" value="Genomic_DNA"/>
</dbReference>
<dbReference type="GeneID" id="51262162"/>
<protein>
    <submittedName>
        <fullName evidence="4">DUF5679 domain-containing protein</fullName>
    </submittedName>
    <submittedName>
        <fullName evidence="3">Isoleucyl-tRNA synthetase</fullName>
    </submittedName>
</protein>
<keyword evidence="3" id="KW-0030">Aminoacyl-tRNA synthetase</keyword>
<feature type="domain" description="DUF5679" evidence="1">
    <location>
        <begin position="4"/>
        <end position="43"/>
    </location>
</feature>
<keyword evidence="3" id="KW-0436">Ligase</keyword>
<dbReference type="EMBL" id="CP141531">
    <property type="protein sequence ID" value="WRO07157.1"/>
    <property type="molecule type" value="Genomic_DNA"/>
</dbReference>
<dbReference type="InterPro" id="IPR044044">
    <property type="entry name" value="DUF5679"/>
</dbReference>
<gene>
    <name evidence="3" type="ORF">DA01_04525</name>
    <name evidence="2" type="ORF">DEHALATV1_1209</name>
    <name evidence="4" type="ORF">VLL09_07155</name>
</gene>
<name>A0A0V8M2D3_9CHLR</name>
<organism evidence="3 5">
    <name type="scientific">Dehalococcoides mccartyi</name>
    <dbReference type="NCBI Taxonomy" id="61435"/>
    <lineage>
        <taxon>Bacteria</taxon>
        <taxon>Bacillati</taxon>
        <taxon>Chloroflexota</taxon>
        <taxon>Dehalococcoidia</taxon>
        <taxon>Dehalococcoidales</taxon>
        <taxon>Dehalococcoidaceae</taxon>
        <taxon>Dehalococcoides</taxon>
    </lineage>
</organism>
<evidence type="ECO:0000313" key="6">
    <source>
        <dbReference type="Proteomes" id="UP000218257"/>
    </source>
</evidence>
<dbReference type="PATRIC" id="fig|61435.5.peg.896"/>
<dbReference type="EMBL" id="JGYD01000018">
    <property type="protein sequence ID" value="KSV17918.1"/>
    <property type="molecule type" value="Genomic_DNA"/>
</dbReference>
<evidence type="ECO:0000313" key="4">
    <source>
        <dbReference type="EMBL" id="WRO07157.1"/>
    </source>
</evidence>
<evidence type="ECO:0000313" key="5">
    <source>
        <dbReference type="Proteomes" id="UP000053577"/>
    </source>
</evidence>
<dbReference type="RefSeq" id="WP_010937128.1">
    <property type="nucleotide sequence ID" value="NZ_AP017649.1"/>
</dbReference>
<dbReference type="GO" id="GO:0004812">
    <property type="term" value="F:aminoacyl-tRNA ligase activity"/>
    <property type="evidence" value="ECO:0007669"/>
    <property type="project" value="UniProtKB-KW"/>
</dbReference>
<reference evidence="2 6" key="2">
    <citation type="journal article" date="2017" name="Sci. Rep.">
        <title>Isolation and genomic characterization of a Dehalococcoides strain suggests genomic rearrangement during culture.</title>
        <authorList>
            <person name="Yohda M."/>
            <person name="Ikegami K."/>
            <person name="Aita Y."/>
            <person name="Kitajima M."/>
            <person name="Takechi A."/>
            <person name="Iwamoto M."/>
            <person name="Fukuda T."/>
            <person name="Tamura N."/>
            <person name="Shibasaki J."/>
            <person name="Koike S."/>
            <person name="Komatsu D."/>
            <person name="Miyagi S."/>
            <person name="Nishimura M."/>
            <person name="Uchino Y."/>
            <person name="Shiroma A."/>
            <person name="Shimoji M."/>
            <person name="Tamotsu H."/>
            <person name="Ashimine N."/>
            <person name="Shinzato M."/>
            <person name="Ohki S."/>
            <person name="Nakano K."/>
            <person name="Teruya K."/>
            <person name="Satou K."/>
            <person name="Hirano T."/>
            <person name="Yagi O."/>
        </authorList>
    </citation>
    <scope>NUCLEOTIDE SEQUENCE [LARGE SCALE GENOMIC DNA]</scope>
    <source>
        <strain evidence="2 6">UCH-ATV1</strain>
    </source>
</reference>
<proteinExistence type="predicted"/>
<evidence type="ECO:0000313" key="2">
    <source>
        <dbReference type="EMBL" id="BAZ97837.1"/>
    </source>
</evidence>
<reference evidence="3 5" key="1">
    <citation type="journal article" date="2015" name="Sci. Rep.">
        <title>A comparative genomics and reductive dehalogenase gene transcription study of two chloroethene-respiring bacteria, Dehalococcoides mccartyi strains MB and 11a.</title>
        <authorList>
            <person name="Low A."/>
            <person name="Shen Z."/>
            <person name="Cheng D."/>
            <person name="Rogers M.J."/>
            <person name="Lee P.K."/>
            <person name="He J."/>
        </authorList>
    </citation>
    <scope>NUCLEOTIDE SEQUENCE [LARGE SCALE GENOMIC DNA]</scope>
    <source>
        <strain evidence="3 5">MB</strain>
    </source>
</reference>
<dbReference type="AlphaFoldDB" id="A0A0V8M2D3"/>
<reference evidence="4" key="3">
    <citation type="submission" date="2023-12" db="EMBL/GenBank/DDBJ databases">
        <title>Isolation of organohalide respiring bacteria Dehalococcoides mccartyi strain GPTCE1 in groundwater collected near a chemical plant in Suzhou, China.</title>
        <authorList>
            <person name="Liu G."/>
        </authorList>
    </citation>
    <scope>NUCLEOTIDE SEQUENCE</scope>
    <source>
        <strain evidence="4">GPTCE1</strain>
    </source>
</reference>